<dbReference type="PANTHER" id="PTHR43179">
    <property type="entry name" value="RHAMNOSYLTRANSFERASE WBBL"/>
    <property type="match status" value="1"/>
</dbReference>
<dbReference type="AlphaFoldDB" id="A0A7K1FF67"/>
<dbReference type="GO" id="GO:0016740">
    <property type="term" value="F:transferase activity"/>
    <property type="evidence" value="ECO:0007669"/>
    <property type="project" value="UniProtKB-KW"/>
</dbReference>
<evidence type="ECO:0000313" key="3">
    <source>
        <dbReference type="Proteomes" id="UP000460221"/>
    </source>
</evidence>
<dbReference type="Proteomes" id="UP000460221">
    <property type="component" value="Unassembled WGS sequence"/>
</dbReference>
<keyword evidence="3" id="KW-1185">Reference proteome</keyword>
<feature type="region of interest" description="Disordered" evidence="1">
    <location>
        <begin position="333"/>
        <end position="358"/>
    </location>
</feature>
<dbReference type="SUPFAM" id="SSF53448">
    <property type="entry name" value="Nucleotide-diphospho-sugar transferases"/>
    <property type="match status" value="1"/>
</dbReference>
<name>A0A7K1FF67_9ACTN</name>
<dbReference type="PANTHER" id="PTHR43179:SF7">
    <property type="entry name" value="RHAMNOSYLTRANSFERASE WBBL"/>
    <property type="match status" value="1"/>
</dbReference>
<dbReference type="EMBL" id="WLYK01000001">
    <property type="protein sequence ID" value="MTD12747.1"/>
    <property type="molecule type" value="Genomic_DNA"/>
</dbReference>
<evidence type="ECO:0000313" key="2">
    <source>
        <dbReference type="EMBL" id="MTD12747.1"/>
    </source>
</evidence>
<accession>A0A7K1FF67</accession>
<evidence type="ECO:0000256" key="1">
    <source>
        <dbReference type="SAM" id="MobiDB-lite"/>
    </source>
</evidence>
<organism evidence="2 3">
    <name type="scientific">Nakamurella alba</name>
    <dbReference type="NCBI Taxonomy" id="2665158"/>
    <lineage>
        <taxon>Bacteria</taxon>
        <taxon>Bacillati</taxon>
        <taxon>Actinomycetota</taxon>
        <taxon>Actinomycetes</taxon>
        <taxon>Nakamurellales</taxon>
        <taxon>Nakamurellaceae</taxon>
        <taxon>Nakamurella</taxon>
    </lineage>
</organism>
<dbReference type="Gene3D" id="3.90.550.10">
    <property type="entry name" value="Spore Coat Polysaccharide Biosynthesis Protein SpsA, Chain A"/>
    <property type="match status" value="1"/>
</dbReference>
<comment type="caution">
    <text evidence="2">The sequence shown here is derived from an EMBL/GenBank/DDBJ whole genome shotgun (WGS) entry which is preliminary data.</text>
</comment>
<reference evidence="2 3" key="1">
    <citation type="submission" date="2019-11" db="EMBL/GenBank/DDBJ databases">
        <authorList>
            <person name="Jiang L.-Q."/>
        </authorList>
    </citation>
    <scope>NUCLEOTIDE SEQUENCE [LARGE SCALE GENOMIC DNA]</scope>
    <source>
        <strain evidence="2 3">YIM 132087</strain>
    </source>
</reference>
<proteinExistence type="predicted"/>
<dbReference type="InterPro" id="IPR029044">
    <property type="entry name" value="Nucleotide-diphossugar_trans"/>
</dbReference>
<gene>
    <name evidence="2" type="ORF">GIS00_02150</name>
</gene>
<keyword evidence="2" id="KW-0808">Transferase</keyword>
<sequence>MGCALPGVRRPARHRTAGVVRGRRVTPDRVGVVVVNFSSHQLVGENLAALEASGGDDPDLLAVVVDNFSTAGEREAARRLCRDRGWEFVAAPGNPGFGGGADLGARRALQAGCDVVVLLNPDARLDRSGVLRLAALCRGDHDLLVAPLVQRPDGSVWSAGSRIDLATGRVGRAPQPFVSGPDRWLSGACLAIHRSGWQQLDGFGSGWFLYWEDVDLSRRWVDLGGTLLLADDVTAVHDAGGTQEHAGTRRKSGLYYHYNCRNRLLWGARHLGTPALLRWVLRTPAESAAVLLRGGRRQILASPSVLWSTLTGTTRGLGIAVAELARRGVRTVLRRPAAPPAGGAGSGTRMRRTEEAAR</sequence>
<protein>
    <submittedName>
        <fullName evidence="2">Glycosyltransferase</fullName>
    </submittedName>
</protein>